<gene>
    <name evidence="1" type="ORF">A9Q84_11080</name>
</gene>
<dbReference type="EMBL" id="MAAO01000006">
    <property type="protein sequence ID" value="OUR96872.1"/>
    <property type="molecule type" value="Genomic_DNA"/>
</dbReference>
<evidence type="ECO:0000313" key="2">
    <source>
        <dbReference type="Proteomes" id="UP000196531"/>
    </source>
</evidence>
<sequence>MIFKVLIVLILGFTHIGCANISSSKSRAPSSMSFNDTCHSLMLSFMNRRTPVVDVLDELLSLKNINETLFENMKLDILNDLKEGKNNNIFITPLEKIAYMEAYVEFHSKYPLTISMADIHKKLTSKNRKKLAKLLNGADFDQKWTKRKYRKFIFKYYALTRDAKERPRLFTNFSEEVQRFILRRAEQQILMDHFVKRGPIVSKIRARIKLSISLVFNIMMLRKVGAFYSFYELKLFSPSDEIIDKIYKNGLLSVKEELISQYKLRSGIEVTYNELRPYMIAAGITGVAASNYQAYSDDPEYFKKMKTEYKEMIVKGVGKVFFLLEDDVRSELIKYMEEKYLKELEVKDASVPIDPVDVEFLRDTLLKE</sequence>
<protein>
    <submittedName>
        <fullName evidence="1">Uncharacterized protein</fullName>
    </submittedName>
</protein>
<dbReference type="Proteomes" id="UP000196531">
    <property type="component" value="Unassembled WGS sequence"/>
</dbReference>
<proteinExistence type="predicted"/>
<dbReference type="AlphaFoldDB" id="A0A1Y5FE47"/>
<organism evidence="1 2">
    <name type="scientific">Halobacteriovorax marinus</name>
    <dbReference type="NCBI Taxonomy" id="97084"/>
    <lineage>
        <taxon>Bacteria</taxon>
        <taxon>Pseudomonadati</taxon>
        <taxon>Bdellovibrionota</taxon>
        <taxon>Bacteriovoracia</taxon>
        <taxon>Bacteriovoracales</taxon>
        <taxon>Halobacteriovoraceae</taxon>
        <taxon>Halobacteriovorax</taxon>
    </lineage>
</organism>
<comment type="caution">
    <text evidence="1">The sequence shown here is derived from an EMBL/GenBank/DDBJ whole genome shotgun (WGS) entry which is preliminary data.</text>
</comment>
<evidence type="ECO:0000313" key="1">
    <source>
        <dbReference type="EMBL" id="OUR96872.1"/>
    </source>
</evidence>
<accession>A0A1Y5FE47</accession>
<name>A0A1Y5FE47_9BACT</name>
<reference evidence="2" key="1">
    <citation type="journal article" date="2017" name="Proc. Natl. Acad. Sci. U.S.A.">
        <title>Simulation of Deepwater Horizon oil plume reveals substrate specialization within a complex community of hydrocarbon-degraders.</title>
        <authorList>
            <person name="Hu P."/>
            <person name="Dubinsky E.A."/>
            <person name="Probst A.J."/>
            <person name="Wang J."/>
            <person name="Sieber C.M.K."/>
            <person name="Tom L.M."/>
            <person name="Gardinali P."/>
            <person name="Banfield J.F."/>
            <person name="Atlas R.M."/>
            <person name="Andersen G.L."/>
        </authorList>
    </citation>
    <scope>NUCLEOTIDE SEQUENCE [LARGE SCALE GENOMIC DNA]</scope>
</reference>